<gene>
    <name evidence="1" type="ordered locus">HMPREF0868_1375</name>
</gene>
<evidence type="ECO:0000313" key="1">
    <source>
        <dbReference type="EMBL" id="ADC90361.1"/>
    </source>
</evidence>
<dbReference type="RefSeq" id="WP_012992981.1">
    <property type="nucleotide sequence ID" value="NC_013895.2"/>
</dbReference>
<proteinExistence type="predicted"/>
<reference evidence="2" key="1">
    <citation type="submission" date="2009-12" db="EMBL/GenBank/DDBJ databases">
        <title>Sequence of Clostridiales genomosp. BVAB3 str. UPII9-5.</title>
        <authorList>
            <person name="Madupu R."/>
            <person name="Durkin A.S."/>
            <person name="Torralba M."/>
            <person name="Methe B."/>
            <person name="Sutton G.G."/>
            <person name="Strausberg R.L."/>
            <person name="Nelson K.E."/>
        </authorList>
    </citation>
    <scope>NUCLEOTIDE SEQUENCE [LARGE SCALE GENOMIC DNA]</scope>
    <source>
        <strain evidence="2">UPII9-5</strain>
    </source>
</reference>
<protein>
    <recommendedName>
        <fullName evidence="3">Colicin D immunity protein domain-containing protein</fullName>
    </recommendedName>
</protein>
<dbReference type="AlphaFoldDB" id="D3R375"/>
<dbReference type="HOGENOM" id="CLU_2369485_0_0_9"/>
<dbReference type="Proteomes" id="UP000008234">
    <property type="component" value="Chromosome"/>
</dbReference>
<dbReference type="EMBL" id="CP001850">
    <property type="protein sequence ID" value="ADC90361.1"/>
    <property type="molecule type" value="Genomic_DNA"/>
</dbReference>
<sequence length="95" mass="11069">MKKIRSLLELMQKNIENGYKSEHAFSTLIEDYIHDNFWQINEENEDVATYLNDDVLDICEQTELGLEGTQFRTEVVEAYHKLLKMAEMIGEAGAR</sequence>
<name>D3R375_MAGIU</name>
<evidence type="ECO:0008006" key="3">
    <source>
        <dbReference type="Google" id="ProtNLM"/>
    </source>
</evidence>
<organism evidence="1 2">
    <name type="scientific">Mageeibacillus indolicus (strain UPII9-5)</name>
    <name type="common">Clostridiales genomosp. BVAB3 (strain UPII9-5)</name>
    <dbReference type="NCBI Taxonomy" id="699246"/>
    <lineage>
        <taxon>Bacteria</taxon>
        <taxon>Bacillati</taxon>
        <taxon>Bacillota</taxon>
        <taxon>Clostridia</taxon>
        <taxon>Eubacteriales</taxon>
        <taxon>Oscillospiraceae</taxon>
        <taxon>Mageeibacillus</taxon>
    </lineage>
</organism>
<keyword evidence="2" id="KW-1185">Reference proteome</keyword>
<dbReference type="KEGG" id="clo:HMPREF0868_1375"/>
<accession>D3R375</accession>
<evidence type="ECO:0000313" key="2">
    <source>
        <dbReference type="Proteomes" id="UP000008234"/>
    </source>
</evidence>